<dbReference type="EMBL" id="KV748277">
    <property type="protein sequence ID" value="OCK86962.1"/>
    <property type="molecule type" value="Genomic_DNA"/>
</dbReference>
<reference evidence="1 2" key="1">
    <citation type="journal article" date="2016" name="Nat. Commun.">
        <title>Ectomycorrhizal ecology is imprinted in the genome of the dominant symbiotic fungus Cenococcum geophilum.</title>
        <authorList>
            <consortium name="DOE Joint Genome Institute"/>
            <person name="Peter M."/>
            <person name="Kohler A."/>
            <person name="Ohm R.A."/>
            <person name="Kuo A."/>
            <person name="Krutzmann J."/>
            <person name="Morin E."/>
            <person name="Arend M."/>
            <person name="Barry K.W."/>
            <person name="Binder M."/>
            <person name="Choi C."/>
            <person name="Clum A."/>
            <person name="Copeland A."/>
            <person name="Grisel N."/>
            <person name="Haridas S."/>
            <person name="Kipfer T."/>
            <person name="LaButti K."/>
            <person name="Lindquist E."/>
            <person name="Lipzen A."/>
            <person name="Maire R."/>
            <person name="Meier B."/>
            <person name="Mihaltcheva S."/>
            <person name="Molinier V."/>
            <person name="Murat C."/>
            <person name="Poggeler S."/>
            <person name="Quandt C.A."/>
            <person name="Sperisen C."/>
            <person name="Tritt A."/>
            <person name="Tisserant E."/>
            <person name="Crous P.W."/>
            <person name="Henrissat B."/>
            <person name="Nehls U."/>
            <person name="Egli S."/>
            <person name="Spatafora J.W."/>
            <person name="Grigoriev I.V."/>
            <person name="Martin F.M."/>
        </authorList>
    </citation>
    <scope>NUCLEOTIDE SEQUENCE [LARGE SCALE GENOMIC DNA]</scope>
    <source>
        <strain evidence="1 2">1.58</strain>
    </source>
</reference>
<sequence length="175" mass="19833">CAMCNEAASEVCSKCRSIQYCSKSCQKVDWPVHKLLCKKFATLGERPNPLTKRAIWFPVSKDEPQWVWLPYVENEDDGDIPIFEAFRDKETGFSHLQFVERCKILQRDLKCKLVVGSGDSAHLLPNRGILATTQGLAPIPWRGSVIVYGELGASEDTGQLVDINMTDFKHIVEWF</sequence>
<gene>
    <name evidence="1" type="ORF">K441DRAFT_486745</name>
</gene>
<dbReference type="Proteomes" id="UP000250078">
    <property type="component" value="Unassembled WGS sequence"/>
</dbReference>
<proteinExistence type="predicted"/>
<protein>
    <submittedName>
        <fullName evidence="1">Uncharacterized protein</fullName>
    </submittedName>
</protein>
<organism evidence="1 2">
    <name type="scientific">Cenococcum geophilum 1.58</name>
    <dbReference type="NCBI Taxonomy" id="794803"/>
    <lineage>
        <taxon>Eukaryota</taxon>
        <taxon>Fungi</taxon>
        <taxon>Dikarya</taxon>
        <taxon>Ascomycota</taxon>
        <taxon>Pezizomycotina</taxon>
        <taxon>Dothideomycetes</taxon>
        <taxon>Pleosporomycetidae</taxon>
        <taxon>Gloniales</taxon>
        <taxon>Gloniaceae</taxon>
        <taxon>Cenococcum</taxon>
    </lineage>
</organism>
<feature type="non-terminal residue" evidence="1">
    <location>
        <position position="1"/>
    </location>
</feature>
<evidence type="ECO:0000313" key="2">
    <source>
        <dbReference type="Proteomes" id="UP000250078"/>
    </source>
</evidence>
<feature type="non-terminal residue" evidence="1">
    <location>
        <position position="175"/>
    </location>
</feature>
<evidence type="ECO:0000313" key="1">
    <source>
        <dbReference type="EMBL" id="OCK86962.1"/>
    </source>
</evidence>
<name>A0ACC8EL15_9PEZI</name>
<keyword evidence="2" id="KW-1185">Reference proteome</keyword>
<accession>A0ACC8EL15</accession>